<dbReference type="STRING" id="595434.RISK_002604"/>
<dbReference type="InterPro" id="IPR000835">
    <property type="entry name" value="HTH_MarR-typ"/>
</dbReference>
<keyword evidence="3" id="KW-1185">Reference proteome</keyword>
<gene>
    <name evidence="2" type="ORF">RISK_002604</name>
</gene>
<dbReference type="AlphaFoldDB" id="A0A0J1BFS3"/>
<dbReference type="OrthoDB" id="6195716at2"/>
<dbReference type="PROSITE" id="PS50995">
    <property type="entry name" value="HTH_MARR_2"/>
    <property type="match status" value="1"/>
</dbReference>
<evidence type="ECO:0000259" key="1">
    <source>
        <dbReference type="PROSITE" id="PS50995"/>
    </source>
</evidence>
<dbReference type="Proteomes" id="UP000036367">
    <property type="component" value="Unassembled WGS sequence"/>
</dbReference>
<accession>A0A0J1BFS3</accession>
<name>A0A0J1BFS3_RHOIS</name>
<dbReference type="Gene3D" id="1.10.10.10">
    <property type="entry name" value="Winged helix-like DNA-binding domain superfamily/Winged helix DNA-binding domain"/>
    <property type="match status" value="1"/>
</dbReference>
<dbReference type="GO" id="GO:0006950">
    <property type="term" value="P:response to stress"/>
    <property type="evidence" value="ECO:0007669"/>
    <property type="project" value="TreeGrafter"/>
</dbReference>
<dbReference type="EMBL" id="LECT01000019">
    <property type="protein sequence ID" value="KLU05397.1"/>
    <property type="molecule type" value="Genomic_DNA"/>
</dbReference>
<dbReference type="PANTHER" id="PTHR33164">
    <property type="entry name" value="TRANSCRIPTIONAL REGULATOR, MARR FAMILY"/>
    <property type="match status" value="1"/>
</dbReference>
<dbReference type="RefSeq" id="WP_047814257.1">
    <property type="nucleotide sequence ID" value="NZ_LECT01000019.1"/>
</dbReference>
<proteinExistence type="predicted"/>
<dbReference type="InterPro" id="IPR039422">
    <property type="entry name" value="MarR/SlyA-like"/>
</dbReference>
<sequence length="161" mass="17566">MTNPKIGGKPALMLTSCDAMEVSDQERIACGLHIASRGLSSAMAEAVAPHGLSGMEANLLLKLDKGLNSPSEIATYLGIDASNLSRLMRKMQEAELIRREVDATNRSRVIIELTAKGKRLTKKIKPDVRKMEKNVMSVLTAKELTTLQKILMKMCVSVIEG</sequence>
<organism evidence="2 3">
    <name type="scientific">Rhodopirellula islandica</name>
    <dbReference type="NCBI Taxonomy" id="595434"/>
    <lineage>
        <taxon>Bacteria</taxon>
        <taxon>Pseudomonadati</taxon>
        <taxon>Planctomycetota</taxon>
        <taxon>Planctomycetia</taxon>
        <taxon>Pirellulales</taxon>
        <taxon>Pirellulaceae</taxon>
        <taxon>Rhodopirellula</taxon>
    </lineage>
</organism>
<comment type="caution">
    <text evidence="2">The sequence shown here is derived from an EMBL/GenBank/DDBJ whole genome shotgun (WGS) entry which is preliminary data.</text>
</comment>
<dbReference type="InterPro" id="IPR036390">
    <property type="entry name" value="WH_DNA-bd_sf"/>
</dbReference>
<dbReference type="Pfam" id="PF12802">
    <property type="entry name" value="MarR_2"/>
    <property type="match status" value="1"/>
</dbReference>
<dbReference type="SUPFAM" id="SSF46785">
    <property type="entry name" value="Winged helix' DNA-binding domain"/>
    <property type="match status" value="1"/>
</dbReference>
<dbReference type="PRINTS" id="PR00598">
    <property type="entry name" value="HTHMARR"/>
</dbReference>
<evidence type="ECO:0000313" key="2">
    <source>
        <dbReference type="EMBL" id="KLU05397.1"/>
    </source>
</evidence>
<dbReference type="GO" id="GO:0003700">
    <property type="term" value="F:DNA-binding transcription factor activity"/>
    <property type="evidence" value="ECO:0007669"/>
    <property type="project" value="InterPro"/>
</dbReference>
<dbReference type="PANTHER" id="PTHR33164:SF43">
    <property type="entry name" value="HTH-TYPE TRANSCRIPTIONAL REPRESSOR YETL"/>
    <property type="match status" value="1"/>
</dbReference>
<dbReference type="InterPro" id="IPR036388">
    <property type="entry name" value="WH-like_DNA-bd_sf"/>
</dbReference>
<dbReference type="PATRIC" id="fig|595434.4.peg.2482"/>
<dbReference type="SMART" id="SM00347">
    <property type="entry name" value="HTH_MARR"/>
    <property type="match status" value="1"/>
</dbReference>
<protein>
    <recommendedName>
        <fullName evidence="1">HTH marR-type domain-containing protein</fullName>
    </recommendedName>
</protein>
<feature type="domain" description="HTH marR-type" evidence="1">
    <location>
        <begin position="25"/>
        <end position="156"/>
    </location>
</feature>
<reference evidence="2" key="1">
    <citation type="submission" date="2015-05" db="EMBL/GenBank/DDBJ databases">
        <title>Permanent draft genome of Rhodopirellula islandicus K833.</title>
        <authorList>
            <person name="Kizina J."/>
            <person name="Richter M."/>
            <person name="Glockner F.O."/>
            <person name="Harder J."/>
        </authorList>
    </citation>
    <scope>NUCLEOTIDE SEQUENCE [LARGE SCALE GENOMIC DNA]</scope>
    <source>
        <strain evidence="2">K833</strain>
    </source>
</reference>
<evidence type="ECO:0000313" key="3">
    <source>
        <dbReference type="Proteomes" id="UP000036367"/>
    </source>
</evidence>